<feature type="region of interest" description="Disordered" evidence="1">
    <location>
        <begin position="23"/>
        <end position="42"/>
    </location>
</feature>
<accession>A0AAE0N546</accession>
<proteinExistence type="predicted"/>
<dbReference type="Pfam" id="PF06985">
    <property type="entry name" value="HET"/>
    <property type="match status" value="1"/>
</dbReference>
<feature type="domain" description="Heterokaryon incompatibility" evidence="2">
    <location>
        <begin position="28"/>
        <end position="89"/>
    </location>
</feature>
<organism evidence="3 4">
    <name type="scientific">Podospora didyma</name>
    <dbReference type="NCBI Taxonomy" id="330526"/>
    <lineage>
        <taxon>Eukaryota</taxon>
        <taxon>Fungi</taxon>
        <taxon>Dikarya</taxon>
        <taxon>Ascomycota</taxon>
        <taxon>Pezizomycotina</taxon>
        <taxon>Sordariomycetes</taxon>
        <taxon>Sordariomycetidae</taxon>
        <taxon>Sordariales</taxon>
        <taxon>Podosporaceae</taxon>
        <taxon>Podospora</taxon>
    </lineage>
</organism>
<evidence type="ECO:0000313" key="4">
    <source>
        <dbReference type="Proteomes" id="UP001285441"/>
    </source>
</evidence>
<protein>
    <recommendedName>
        <fullName evidence="2">Heterokaryon incompatibility domain-containing protein</fullName>
    </recommendedName>
</protein>
<feature type="non-terminal residue" evidence="3">
    <location>
        <position position="91"/>
    </location>
</feature>
<dbReference type="Proteomes" id="UP001285441">
    <property type="component" value="Unassembled WGS sequence"/>
</dbReference>
<dbReference type="EMBL" id="JAULSW010000009">
    <property type="protein sequence ID" value="KAK3370635.1"/>
    <property type="molecule type" value="Genomic_DNA"/>
</dbReference>
<sequence>MPTRAIDVGGDGRDPILIETEGRSGQHATLSHCSGKKPQLKTTKETPSALLEAIPVGELQKTALDALDTRRHLKIPYLWIDAFCIVQDDGD</sequence>
<dbReference type="PANTHER" id="PTHR33112:SF16">
    <property type="entry name" value="HETEROKARYON INCOMPATIBILITY DOMAIN-CONTAINING PROTEIN"/>
    <property type="match status" value="1"/>
</dbReference>
<dbReference type="PANTHER" id="PTHR33112">
    <property type="entry name" value="DOMAIN PROTEIN, PUTATIVE-RELATED"/>
    <property type="match status" value="1"/>
</dbReference>
<keyword evidence="4" id="KW-1185">Reference proteome</keyword>
<dbReference type="InterPro" id="IPR010730">
    <property type="entry name" value="HET"/>
</dbReference>
<evidence type="ECO:0000313" key="3">
    <source>
        <dbReference type="EMBL" id="KAK3370635.1"/>
    </source>
</evidence>
<dbReference type="AlphaFoldDB" id="A0AAE0N546"/>
<evidence type="ECO:0000259" key="2">
    <source>
        <dbReference type="Pfam" id="PF06985"/>
    </source>
</evidence>
<reference evidence="3" key="1">
    <citation type="journal article" date="2023" name="Mol. Phylogenet. Evol.">
        <title>Genome-scale phylogeny and comparative genomics of the fungal order Sordariales.</title>
        <authorList>
            <person name="Hensen N."/>
            <person name="Bonometti L."/>
            <person name="Westerberg I."/>
            <person name="Brannstrom I.O."/>
            <person name="Guillou S."/>
            <person name="Cros-Aarteil S."/>
            <person name="Calhoun S."/>
            <person name="Haridas S."/>
            <person name="Kuo A."/>
            <person name="Mondo S."/>
            <person name="Pangilinan J."/>
            <person name="Riley R."/>
            <person name="LaButti K."/>
            <person name="Andreopoulos B."/>
            <person name="Lipzen A."/>
            <person name="Chen C."/>
            <person name="Yan M."/>
            <person name="Daum C."/>
            <person name="Ng V."/>
            <person name="Clum A."/>
            <person name="Steindorff A."/>
            <person name="Ohm R.A."/>
            <person name="Martin F."/>
            <person name="Silar P."/>
            <person name="Natvig D.O."/>
            <person name="Lalanne C."/>
            <person name="Gautier V."/>
            <person name="Ament-Velasquez S.L."/>
            <person name="Kruys A."/>
            <person name="Hutchinson M.I."/>
            <person name="Powell A.J."/>
            <person name="Barry K."/>
            <person name="Miller A.N."/>
            <person name="Grigoriev I.V."/>
            <person name="Debuchy R."/>
            <person name="Gladieux P."/>
            <person name="Hiltunen Thoren M."/>
            <person name="Johannesson H."/>
        </authorList>
    </citation>
    <scope>NUCLEOTIDE SEQUENCE</scope>
    <source>
        <strain evidence="3">CBS 232.78</strain>
    </source>
</reference>
<name>A0AAE0N546_9PEZI</name>
<evidence type="ECO:0000256" key="1">
    <source>
        <dbReference type="SAM" id="MobiDB-lite"/>
    </source>
</evidence>
<comment type="caution">
    <text evidence="3">The sequence shown here is derived from an EMBL/GenBank/DDBJ whole genome shotgun (WGS) entry which is preliminary data.</text>
</comment>
<reference evidence="3" key="2">
    <citation type="submission" date="2023-06" db="EMBL/GenBank/DDBJ databases">
        <authorList>
            <consortium name="Lawrence Berkeley National Laboratory"/>
            <person name="Haridas S."/>
            <person name="Hensen N."/>
            <person name="Bonometti L."/>
            <person name="Westerberg I."/>
            <person name="Brannstrom I.O."/>
            <person name="Guillou S."/>
            <person name="Cros-Aarteil S."/>
            <person name="Calhoun S."/>
            <person name="Kuo A."/>
            <person name="Mondo S."/>
            <person name="Pangilinan J."/>
            <person name="Riley R."/>
            <person name="LaButti K."/>
            <person name="Andreopoulos B."/>
            <person name="Lipzen A."/>
            <person name="Chen C."/>
            <person name="Yanf M."/>
            <person name="Daum C."/>
            <person name="Ng V."/>
            <person name="Clum A."/>
            <person name="Steindorff A."/>
            <person name="Ohm R."/>
            <person name="Martin F."/>
            <person name="Silar P."/>
            <person name="Natvig D."/>
            <person name="Lalanne C."/>
            <person name="Gautier V."/>
            <person name="Ament-velasquez S.L."/>
            <person name="Kruys A."/>
            <person name="Hutchinson M.I."/>
            <person name="Powell A.J."/>
            <person name="Barry K."/>
            <person name="Miller A.N."/>
            <person name="Grigoriev I.V."/>
            <person name="Debuchy R."/>
            <person name="Gladieux P."/>
            <person name="Thoren M.H."/>
            <person name="Johannesson H."/>
        </authorList>
    </citation>
    <scope>NUCLEOTIDE SEQUENCE</scope>
    <source>
        <strain evidence="3">CBS 232.78</strain>
    </source>
</reference>
<gene>
    <name evidence="3" type="ORF">B0H63DRAFT_487338</name>
</gene>